<dbReference type="PANTHER" id="PTHR35730">
    <property type="entry name" value="KINETOCHORE PROTEIN SPC24 HOMOLOG-RELATED"/>
    <property type="match status" value="1"/>
</dbReference>
<reference evidence="2 3" key="1">
    <citation type="submission" date="2024-02" db="EMBL/GenBank/DDBJ databases">
        <title>High-quality chromosome-scale genome assembly of Pensacola bahiagrass (Paspalum notatum Flugge var. saurae).</title>
        <authorList>
            <person name="Vega J.M."/>
            <person name="Podio M."/>
            <person name="Orjuela J."/>
            <person name="Siena L.A."/>
            <person name="Pessino S.C."/>
            <person name="Combes M.C."/>
            <person name="Mariac C."/>
            <person name="Albertini E."/>
            <person name="Pupilli F."/>
            <person name="Ortiz J.P.A."/>
            <person name="Leblanc O."/>
        </authorList>
    </citation>
    <scope>NUCLEOTIDE SEQUENCE [LARGE SCALE GENOMIC DNA]</scope>
    <source>
        <strain evidence="2">R1</strain>
        <tissue evidence="2">Leaf</tissue>
    </source>
</reference>
<dbReference type="Proteomes" id="UP001341281">
    <property type="component" value="Chromosome 07"/>
</dbReference>
<name>A0AAQ3X7K3_PASNO</name>
<feature type="compositionally biased region" description="Basic residues" evidence="1">
    <location>
        <begin position="254"/>
        <end position="276"/>
    </location>
</feature>
<gene>
    <name evidence="2" type="ORF">U9M48_034109</name>
</gene>
<accession>A0AAQ3X7K3</accession>
<dbReference type="InterPro" id="IPR044951">
    <property type="entry name" value="SPC24-like"/>
</dbReference>
<proteinExistence type="predicted"/>
<dbReference type="PANTHER" id="PTHR35730:SF2">
    <property type="entry name" value="KINETOCHORE PROTEIN SPC24 HOMOLOG-RELATED"/>
    <property type="match status" value="1"/>
</dbReference>
<keyword evidence="3" id="KW-1185">Reference proteome</keyword>
<organism evidence="2 3">
    <name type="scientific">Paspalum notatum var. saurae</name>
    <dbReference type="NCBI Taxonomy" id="547442"/>
    <lineage>
        <taxon>Eukaryota</taxon>
        <taxon>Viridiplantae</taxon>
        <taxon>Streptophyta</taxon>
        <taxon>Embryophyta</taxon>
        <taxon>Tracheophyta</taxon>
        <taxon>Spermatophyta</taxon>
        <taxon>Magnoliopsida</taxon>
        <taxon>Liliopsida</taxon>
        <taxon>Poales</taxon>
        <taxon>Poaceae</taxon>
        <taxon>PACMAD clade</taxon>
        <taxon>Panicoideae</taxon>
        <taxon>Andropogonodae</taxon>
        <taxon>Paspaleae</taxon>
        <taxon>Paspalinae</taxon>
        <taxon>Paspalum</taxon>
    </lineage>
</organism>
<dbReference type="GO" id="GO:0051983">
    <property type="term" value="P:regulation of chromosome segregation"/>
    <property type="evidence" value="ECO:0007669"/>
    <property type="project" value="InterPro"/>
</dbReference>
<feature type="compositionally biased region" description="Low complexity" evidence="1">
    <location>
        <begin position="222"/>
        <end position="232"/>
    </location>
</feature>
<evidence type="ECO:0000313" key="2">
    <source>
        <dbReference type="EMBL" id="WVZ87476.1"/>
    </source>
</evidence>
<protein>
    <submittedName>
        <fullName evidence="2">Uncharacterized protein</fullName>
    </submittedName>
</protein>
<dbReference type="AlphaFoldDB" id="A0AAQ3X7K3"/>
<feature type="region of interest" description="Disordered" evidence="1">
    <location>
        <begin position="171"/>
        <end position="279"/>
    </location>
</feature>
<evidence type="ECO:0000256" key="1">
    <source>
        <dbReference type="SAM" id="MobiDB-lite"/>
    </source>
</evidence>
<sequence>MEAIESSADVAAAATTASLLPAGVHFAPPAWPSRLSGRARRRFLKTAWMAQSVLAGEYPFEALLVDEYGGTRGARECLAKAGGGGGAGGLCVLDDAGLLRLQGMREGMRWTNLGVMLGFVVSYGCSASPSSTCTCALAALWREVDVPHQPAHSHQLADDLVPMPTLRAPAAGADARVATRRRGGCGAGRGARSRTPARCGGAARRWARRSSSVMGDGRAEGWWPWRGGASARARGERRRSPPKADNGGTAPAAKRPRSSRSRLRSRRSGGVHHGRPPRLAVTSILGNTLSMCVSVTNIIPNFDGQEKISSYTIDKNGKKILKSEFDKTTPPVEICNRLWKTI</sequence>
<feature type="compositionally biased region" description="Low complexity" evidence="1">
    <location>
        <begin position="193"/>
        <end position="204"/>
    </location>
</feature>
<evidence type="ECO:0000313" key="3">
    <source>
        <dbReference type="Proteomes" id="UP001341281"/>
    </source>
</evidence>
<dbReference type="EMBL" id="CP144751">
    <property type="protein sequence ID" value="WVZ87476.1"/>
    <property type="molecule type" value="Genomic_DNA"/>
</dbReference>